<evidence type="ECO:0000256" key="7">
    <source>
        <dbReference type="SAM" id="Phobius"/>
    </source>
</evidence>
<sequence>MENADESSLKRGGGRVLASFVVMALCFSLNHGTVSACIPLAAGEFGSTLGSYQLGTLYLFYTMTALTVSTAIVNRLGQKGALVGGLLLYCVYVVSFLIAREAPPLRWPVALFGAVTGGIAAGFLWTAQGGYFTTCATAYAYASGSSTEAATSRLSGIFAVIYLGFEVVLKLLSSLIQFGVCGDKWDKDFLTGSCGDDGRKDSGILTVYIVYTAVAIVSTVGMAFISVVREDDGGQLRTALLPRGRANADDGNGLTGASGDDAGPEQDDLGAEDAAESASEPSTLVDRASEAIRFLATNTKMQLMVWTNFTFGFLAAFINSYVVADVIPDGQVGYYVAIIPLVATFMSLPLGYLSEKTGSKVYAMFSGQVAFLAFILAFVVLGASVLGKAYVLAPLFVIYGLGRAMWEGPNKAVFADFFAASSGPAFANLILQNGGASALAFFLYPSLSVATKEYLCLVISAIAIPAYLAADRIHVSEQSGK</sequence>
<feature type="transmembrane region" description="Helical" evidence="7">
    <location>
        <begin position="303"/>
        <end position="322"/>
    </location>
</feature>
<evidence type="ECO:0000256" key="3">
    <source>
        <dbReference type="ARBA" id="ARBA00022692"/>
    </source>
</evidence>
<dbReference type="InterPro" id="IPR010291">
    <property type="entry name" value="Ion_channel_UNC-93"/>
</dbReference>
<evidence type="ECO:0008006" key="9">
    <source>
        <dbReference type="Google" id="ProtNLM"/>
    </source>
</evidence>
<proteinExistence type="inferred from homology"/>
<dbReference type="Pfam" id="PF05978">
    <property type="entry name" value="UNC-93"/>
    <property type="match status" value="1"/>
</dbReference>
<feature type="transmembrane region" description="Helical" evidence="7">
    <location>
        <begin position="80"/>
        <end position="99"/>
    </location>
</feature>
<comment type="similarity">
    <text evidence="2">Belongs to the unc-93 family.</text>
</comment>
<dbReference type="SUPFAM" id="SSF103473">
    <property type="entry name" value="MFS general substrate transporter"/>
    <property type="match status" value="1"/>
</dbReference>
<accession>A0A7R9U6M2</accession>
<evidence type="ECO:0000256" key="6">
    <source>
        <dbReference type="SAM" id="MobiDB-lite"/>
    </source>
</evidence>
<evidence type="ECO:0000256" key="5">
    <source>
        <dbReference type="ARBA" id="ARBA00023136"/>
    </source>
</evidence>
<evidence type="ECO:0000256" key="4">
    <source>
        <dbReference type="ARBA" id="ARBA00022989"/>
    </source>
</evidence>
<dbReference type="AlphaFoldDB" id="A0A7R9U6M2"/>
<dbReference type="Gene3D" id="1.20.1250.20">
    <property type="entry name" value="MFS general substrate transporter like domains"/>
    <property type="match status" value="1"/>
</dbReference>
<feature type="transmembrane region" description="Helical" evidence="7">
    <location>
        <begin position="119"/>
        <end position="142"/>
    </location>
</feature>
<keyword evidence="4 7" id="KW-1133">Transmembrane helix</keyword>
<dbReference type="InterPro" id="IPR036259">
    <property type="entry name" value="MFS_trans_sf"/>
</dbReference>
<feature type="transmembrane region" description="Helical" evidence="7">
    <location>
        <begin position="334"/>
        <end position="354"/>
    </location>
</feature>
<evidence type="ECO:0000256" key="1">
    <source>
        <dbReference type="ARBA" id="ARBA00004141"/>
    </source>
</evidence>
<feature type="transmembrane region" description="Helical" evidence="7">
    <location>
        <begin position="16"/>
        <end position="42"/>
    </location>
</feature>
<feature type="transmembrane region" description="Helical" evidence="7">
    <location>
        <begin position="451"/>
        <end position="470"/>
    </location>
</feature>
<feature type="transmembrane region" description="Helical" evidence="7">
    <location>
        <begin position="208"/>
        <end position="228"/>
    </location>
</feature>
<dbReference type="EMBL" id="HBEA01006569">
    <property type="protein sequence ID" value="CAD8255562.1"/>
    <property type="molecule type" value="Transcribed_RNA"/>
</dbReference>
<comment type="subcellular location">
    <subcellularLocation>
        <location evidence="1">Membrane</location>
        <topology evidence="1">Multi-pass membrane protein</topology>
    </subcellularLocation>
</comment>
<protein>
    <recommendedName>
        <fullName evidence="9">Major facilitator superfamily (MFS) profile domain-containing protein</fullName>
    </recommendedName>
</protein>
<dbReference type="PANTHER" id="PTHR19444">
    <property type="entry name" value="UNC-93 RELATED"/>
    <property type="match status" value="1"/>
</dbReference>
<dbReference type="PANTHER" id="PTHR19444:SF13">
    <property type="entry name" value="PROTEIN UNC-93 HOMOLOG A"/>
    <property type="match status" value="1"/>
</dbReference>
<name>A0A7R9U6M2_9STRA</name>
<feature type="transmembrane region" description="Helical" evidence="7">
    <location>
        <begin position="154"/>
        <end position="180"/>
    </location>
</feature>
<organism evidence="8">
    <name type="scientific">Pinguiococcus pyrenoidosus</name>
    <dbReference type="NCBI Taxonomy" id="172671"/>
    <lineage>
        <taxon>Eukaryota</taxon>
        <taxon>Sar</taxon>
        <taxon>Stramenopiles</taxon>
        <taxon>Ochrophyta</taxon>
        <taxon>Pinguiophyceae</taxon>
        <taxon>Pinguiochrysidales</taxon>
        <taxon>Pinguiochrysidaceae</taxon>
        <taxon>Pinguiococcus</taxon>
    </lineage>
</organism>
<keyword evidence="3 7" id="KW-0812">Transmembrane</keyword>
<feature type="compositionally biased region" description="Acidic residues" evidence="6">
    <location>
        <begin position="262"/>
        <end position="275"/>
    </location>
</feature>
<reference evidence="8" key="1">
    <citation type="submission" date="2021-01" db="EMBL/GenBank/DDBJ databases">
        <authorList>
            <person name="Corre E."/>
            <person name="Pelletier E."/>
            <person name="Niang G."/>
            <person name="Scheremetjew M."/>
            <person name="Finn R."/>
            <person name="Kale V."/>
            <person name="Holt S."/>
            <person name="Cochrane G."/>
            <person name="Meng A."/>
            <person name="Brown T."/>
            <person name="Cohen L."/>
        </authorList>
    </citation>
    <scope>NUCLEOTIDE SEQUENCE</scope>
    <source>
        <strain evidence="8">CCMP2078</strain>
    </source>
</reference>
<gene>
    <name evidence="8" type="ORF">PPYR1160_LOCUS5054</name>
</gene>
<feature type="transmembrane region" description="Helical" evidence="7">
    <location>
        <begin position="54"/>
        <end position="73"/>
    </location>
</feature>
<dbReference type="InterPro" id="IPR051951">
    <property type="entry name" value="UNC-93_regulatory"/>
</dbReference>
<feature type="region of interest" description="Disordered" evidence="6">
    <location>
        <begin position="247"/>
        <end position="283"/>
    </location>
</feature>
<evidence type="ECO:0000313" key="8">
    <source>
        <dbReference type="EMBL" id="CAD8255562.1"/>
    </source>
</evidence>
<keyword evidence="5 7" id="KW-0472">Membrane</keyword>
<dbReference type="GO" id="GO:0016020">
    <property type="term" value="C:membrane"/>
    <property type="evidence" value="ECO:0007669"/>
    <property type="project" value="UniProtKB-SubCell"/>
</dbReference>
<evidence type="ECO:0000256" key="2">
    <source>
        <dbReference type="ARBA" id="ARBA00009172"/>
    </source>
</evidence>
<feature type="transmembrane region" description="Helical" evidence="7">
    <location>
        <begin position="361"/>
        <end position="383"/>
    </location>
</feature>